<protein>
    <submittedName>
        <fullName evidence="1">Uncharacterized protein</fullName>
    </submittedName>
</protein>
<dbReference type="EMBL" id="CP009621">
    <property type="protein sequence ID" value="AKD04661.1"/>
    <property type="molecule type" value="Genomic_DNA"/>
</dbReference>
<sequence length="135" mass="15543">MNNFVLLYRFDTQEQEQQFEESIKKAFLRHKVEMNGPFKYFGFAGRAEPEVVDIVSSILVSMGMGRDRDFGPRNYVALYFSREKDPDNIKRQLLIGTEDMVDKEAETTSTDAHQSSIQNLLVFDYAKAMPSQSNS</sequence>
<dbReference type="HOGENOM" id="CLU_1883858_0_0_10"/>
<dbReference type="OrthoDB" id="980828at2"/>
<dbReference type="Proteomes" id="UP000033109">
    <property type="component" value="Chromosome"/>
</dbReference>
<dbReference type="AlphaFoldDB" id="A0A0E3UYR0"/>
<name>A0A0E3UYR0_9BACT</name>
<dbReference type="PATRIC" id="fig|400092.3.peg.3972"/>
<reference evidence="1 2" key="1">
    <citation type="journal article" date="2015" name="Sci. Rep.">
        <title>Unraveling adaptation of Pontibacter korlensis to radiation and infertility in desert through complete genome and comparative transcriptomic analysis.</title>
        <authorList>
            <person name="Dai J."/>
            <person name="Dai W."/>
            <person name="Qiu C."/>
            <person name="Yang Z."/>
            <person name="Zhang Y."/>
            <person name="Zhou M."/>
            <person name="Zhang L."/>
            <person name="Fang C."/>
            <person name="Gao Q."/>
            <person name="Yang Q."/>
            <person name="Li X."/>
            <person name="Wang Z."/>
            <person name="Wang Z."/>
            <person name="Jia Z."/>
            <person name="Chen X."/>
        </authorList>
    </citation>
    <scope>NUCLEOTIDE SEQUENCE [LARGE SCALE GENOMIC DNA]</scope>
    <source>
        <strain evidence="1 2">X14-1T</strain>
    </source>
</reference>
<gene>
    <name evidence="1" type="ORF">PKOR_18120</name>
</gene>
<evidence type="ECO:0000313" key="2">
    <source>
        <dbReference type="Proteomes" id="UP000033109"/>
    </source>
</evidence>
<evidence type="ECO:0000313" key="1">
    <source>
        <dbReference type="EMBL" id="AKD04661.1"/>
    </source>
</evidence>
<dbReference type="KEGG" id="pko:PKOR_18120"/>
<proteinExistence type="predicted"/>
<dbReference type="RefSeq" id="WP_046312527.1">
    <property type="nucleotide sequence ID" value="NZ_CBCSCY010000085.1"/>
</dbReference>
<accession>A0A0E3UYR0</accession>
<keyword evidence="2" id="KW-1185">Reference proteome</keyword>
<organism evidence="1 2">
    <name type="scientific">Pontibacter korlensis</name>
    <dbReference type="NCBI Taxonomy" id="400092"/>
    <lineage>
        <taxon>Bacteria</taxon>
        <taxon>Pseudomonadati</taxon>
        <taxon>Bacteroidota</taxon>
        <taxon>Cytophagia</taxon>
        <taxon>Cytophagales</taxon>
        <taxon>Hymenobacteraceae</taxon>
        <taxon>Pontibacter</taxon>
    </lineage>
</organism>